<dbReference type="InterPro" id="IPR001763">
    <property type="entry name" value="Rhodanese-like_dom"/>
</dbReference>
<evidence type="ECO:0000259" key="1">
    <source>
        <dbReference type="PROSITE" id="PS50206"/>
    </source>
</evidence>
<accession>A0A8H2DTP0</accession>
<dbReference type="AlphaFoldDB" id="A0A8H2DTP0"/>
<organism evidence="2 3">
    <name type="scientific">Orbilia oligospora</name>
    <name type="common">Nematode-trapping fungus</name>
    <name type="synonym">Arthrobotrys oligospora</name>
    <dbReference type="NCBI Taxonomy" id="2813651"/>
    <lineage>
        <taxon>Eukaryota</taxon>
        <taxon>Fungi</taxon>
        <taxon>Dikarya</taxon>
        <taxon>Ascomycota</taxon>
        <taxon>Pezizomycotina</taxon>
        <taxon>Orbiliomycetes</taxon>
        <taxon>Orbiliales</taxon>
        <taxon>Orbiliaceae</taxon>
        <taxon>Orbilia</taxon>
    </lineage>
</organism>
<sequence length="210" mass="23134">MLPIRSPLSRSLVAVASRPSQTTAVRLCTCMTARRGLSVYRPPVRANAVVTPVVAKSMGVRTYIKKADEVEPLKVVTFEEVKKLSDNPDPKRLIVDVREPHELQKSGIIPNSINVPFSTAPDAWFLSADSFEDRFGFSKPSEDTELVFSCKAGIRGNSAARIAKSAGYENVASYEGSWLDWARNSRLMTYRVKQRVPMVLTVGVAGAPTY</sequence>
<dbReference type="GO" id="GO:0004792">
    <property type="term" value="F:thiosulfate-cyanide sulfurtransferase activity"/>
    <property type="evidence" value="ECO:0007669"/>
    <property type="project" value="TreeGrafter"/>
</dbReference>
<dbReference type="Gene3D" id="3.40.250.10">
    <property type="entry name" value="Rhodanese-like domain"/>
    <property type="match status" value="1"/>
</dbReference>
<dbReference type="InterPro" id="IPR036873">
    <property type="entry name" value="Rhodanese-like_dom_sf"/>
</dbReference>
<reference evidence="2 3" key="1">
    <citation type="submission" date="2019-03" db="EMBL/GenBank/DDBJ databases">
        <title>Nematode-trapping fungi genome.</title>
        <authorList>
            <person name="Vidal-Diez De Ulzurrun G."/>
        </authorList>
    </citation>
    <scope>NUCLEOTIDE SEQUENCE [LARGE SCALE GENOMIC DNA]</scope>
    <source>
        <strain evidence="2 3">TWF154</strain>
    </source>
</reference>
<dbReference type="Proteomes" id="UP000297595">
    <property type="component" value="Unassembled WGS sequence"/>
</dbReference>
<dbReference type="SMART" id="SM00450">
    <property type="entry name" value="RHOD"/>
    <property type="match status" value="1"/>
</dbReference>
<dbReference type="CDD" id="cd01519">
    <property type="entry name" value="RHOD_HSP67B2"/>
    <property type="match status" value="1"/>
</dbReference>
<protein>
    <recommendedName>
        <fullName evidence="1">Rhodanese domain-containing protein</fullName>
    </recommendedName>
</protein>
<dbReference type="PANTHER" id="PTHR44086:SF10">
    <property type="entry name" value="THIOSULFATE SULFURTRANSFERASE_RHODANESE-LIKE DOMAIN-CONTAINING PROTEIN 3"/>
    <property type="match status" value="1"/>
</dbReference>
<dbReference type="Pfam" id="PF00581">
    <property type="entry name" value="Rhodanese"/>
    <property type="match status" value="1"/>
</dbReference>
<feature type="domain" description="Rhodanese" evidence="1">
    <location>
        <begin position="88"/>
        <end position="190"/>
    </location>
</feature>
<dbReference type="PROSITE" id="PS50206">
    <property type="entry name" value="RHODANESE_3"/>
    <property type="match status" value="1"/>
</dbReference>
<comment type="caution">
    <text evidence="2">The sequence shown here is derived from an EMBL/GenBank/DDBJ whole genome shotgun (WGS) entry which is preliminary data.</text>
</comment>
<evidence type="ECO:0000313" key="3">
    <source>
        <dbReference type="Proteomes" id="UP000297595"/>
    </source>
</evidence>
<dbReference type="PANTHER" id="PTHR44086">
    <property type="entry name" value="THIOSULFATE SULFURTRANSFERASE RDL2, MITOCHONDRIAL-RELATED"/>
    <property type="match status" value="1"/>
</dbReference>
<evidence type="ECO:0000313" key="2">
    <source>
        <dbReference type="EMBL" id="TGJ64476.1"/>
    </source>
</evidence>
<proteinExistence type="predicted"/>
<dbReference type="GO" id="GO:0005739">
    <property type="term" value="C:mitochondrion"/>
    <property type="evidence" value="ECO:0007669"/>
    <property type="project" value="TreeGrafter"/>
</dbReference>
<dbReference type="SUPFAM" id="SSF52821">
    <property type="entry name" value="Rhodanese/Cell cycle control phosphatase"/>
    <property type="match status" value="1"/>
</dbReference>
<dbReference type="EMBL" id="SOZJ01000007">
    <property type="protein sequence ID" value="TGJ64476.1"/>
    <property type="molecule type" value="Genomic_DNA"/>
</dbReference>
<dbReference type="OrthoDB" id="566238at2759"/>
<gene>
    <name evidence="2" type="ORF">EYR41_010528</name>
</gene>
<name>A0A8H2DTP0_ORBOL</name>